<dbReference type="AlphaFoldDB" id="A0A160P8U8"/>
<evidence type="ECO:0000313" key="4">
    <source>
        <dbReference type="Proteomes" id="UP000217676"/>
    </source>
</evidence>
<dbReference type="EC" id="1.13.11.8" evidence="3"/>
<dbReference type="EMBL" id="AP017424">
    <property type="protein sequence ID" value="BAU87964.1"/>
    <property type="molecule type" value="Genomic_DNA"/>
</dbReference>
<name>A0A160P8U8_STRLU</name>
<feature type="domain" description="Extradiol ring-cleavage dioxygenase class III enzyme subunit B" evidence="1">
    <location>
        <begin position="148"/>
        <end position="417"/>
    </location>
</feature>
<dbReference type="SUPFAM" id="SSF48076">
    <property type="entry name" value="LigA subunit of an aromatic-ring-opening dioxygenase LigAB"/>
    <property type="match status" value="1"/>
</dbReference>
<dbReference type="NCBIfam" id="NF009902">
    <property type="entry name" value="PRK13365.1"/>
    <property type="match status" value="1"/>
</dbReference>
<protein>
    <submittedName>
        <fullName evidence="3">Protocatechuate 4,5-dioxygenase</fullName>
        <ecNumber evidence="3">1.13.11.8</ecNumber>
    </submittedName>
</protein>
<keyword evidence="3" id="KW-0560">Oxidoreductase</keyword>
<evidence type="ECO:0000259" key="2">
    <source>
        <dbReference type="Pfam" id="PF07746"/>
    </source>
</evidence>
<reference evidence="3 4" key="1">
    <citation type="journal article" date="2016" name="Genome Announc.">
        <title>Complete Genome Sequence of Thiostrepton-Producing Streptomyces laurentii ATCC 31255.</title>
        <authorList>
            <person name="Doi K."/>
            <person name="Fujino Y."/>
            <person name="Nagayoshi Y."/>
            <person name="Ohshima T."/>
            <person name="Ogata S."/>
        </authorList>
    </citation>
    <scope>NUCLEOTIDE SEQUENCE [LARGE SCALE GENOMIC DNA]</scope>
    <source>
        <strain evidence="3 4">ATCC 31255</strain>
    </source>
</reference>
<gene>
    <name evidence="3" type="ORF">SLA_7098</name>
</gene>
<dbReference type="NCBIfam" id="NF009917">
    <property type="entry name" value="PRK13377.1"/>
    <property type="match status" value="1"/>
</dbReference>
<dbReference type="NCBIfam" id="NF009903">
    <property type="entry name" value="PRK13366.1"/>
    <property type="match status" value="1"/>
</dbReference>
<organism evidence="3 4">
    <name type="scientific">Streptomyces laurentii</name>
    <dbReference type="NCBI Taxonomy" id="39478"/>
    <lineage>
        <taxon>Bacteria</taxon>
        <taxon>Bacillati</taxon>
        <taxon>Actinomycetota</taxon>
        <taxon>Actinomycetes</taxon>
        <taxon>Kitasatosporales</taxon>
        <taxon>Streptomycetaceae</taxon>
        <taxon>Streptomyces</taxon>
    </lineage>
</organism>
<dbReference type="Gene3D" id="1.10.700.10">
    <property type="entry name" value="Dioxygenase LigAB, LigA subunit"/>
    <property type="match status" value="1"/>
</dbReference>
<keyword evidence="3" id="KW-0223">Dioxygenase</keyword>
<dbReference type="GO" id="GO:0018579">
    <property type="term" value="F:protocatechuate 4,5-dioxygenase activity"/>
    <property type="evidence" value="ECO:0007669"/>
    <property type="project" value="UniProtKB-EC"/>
</dbReference>
<evidence type="ECO:0000313" key="3">
    <source>
        <dbReference type="EMBL" id="BAU87964.1"/>
    </source>
</evidence>
<dbReference type="NCBIfam" id="TIGR02792">
    <property type="entry name" value="PCA_ligA"/>
    <property type="match status" value="1"/>
</dbReference>
<dbReference type="Gene3D" id="3.40.830.10">
    <property type="entry name" value="LigB-like"/>
    <property type="match status" value="1"/>
</dbReference>
<dbReference type="InterPro" id="IPR036622">
    <property type="entry name" value="LigA_sf"/>
</dbReference>
<keyword evidence="4" id="KW-1185">Reference proteome</keyword>
<sequence length="435" mass="48223">MSLDKTYRLVPGTTIFDAEQSAKGYHLNQFCMSLMTAENRASYLADERAYLDAWPLREEQKQALLDRDLNAAMREGGNIYFLAKWGATLGLSFQQMAGSMTGMTEQEYRDMMVRGGRSVEGNRIDHAVLEAAHADRTPPAKHATITGAVFTSHVPAIGAAIDHRKTDEPYWQPVFEGYEFSKRWAAENLPDVVFLVYNDHASAFDQSMIPTFVLGTGAAYPTADEGYGPRPVPGIEGHPELAAHIAHSLIRDDFDLTLVNEMSVDHGLTVPLSLMFGDVEQWPCKVIPFHVNVVQYPVPSGERCFQLGRALRRAVESYDRPLKVQVWGTGGMSHQLQGPRAGLINRAWDNAFLDRLVEDPAGLAQVPHLEYVEEAGSEGIELVMWLIARGAMSDIDAGGEIEAKHRFYHVPASNTAVGHLILENHPRAETPAEKE</sequence>
<dbReference type="NCBIfam" id="NF009901">
    <property type="entry name" value="PRK13364.1"/>
    <property type="match status" value="1"/>
</dbReference>
<dbReference type="InterPro" id="IPR004183">
    <property type="entry name" value="Xdiol_dOase_suB"/>
</dbReference>
<dbReference type="SUPFAM" id="SSF53213">
    <property type="entry name" value="LigB-like"/>
    <property type="match status" value="1"/>
</dbReference>
<evidence type="ECO:0000259" key="1">
    <source>
        <dbReference type="Pfam" id="PF02900"/>
    </source>
</evidence>
<dbReference type="KEGG" id="slau:SLA_7098"/>
<dbReference type="CDD" id="cd07924">
    <property type="entry name" value="PCA_45_Doxase_A"/>
    <property type="match status" value="1"/>
</dbReference>
<dbReference type="InterPro" id="IPR011986">
    <property type="entry name" value="Xdiol_dOase_LigA"/>
</dbReference>
<dbReference type="Pfam" id="PF07746">
    <property type="entry name" value="LigA"/>
    <property type="match status" value="1"/>
</dbReference>
<dbReference type="InterPro" id="IPR014159">
    <property type="entry name" value="PCA_LigA"/>
</dbReference>
<dbReference type="Pfam" id="PF02900">
    <property type="entry name" value="LigB"/>
    <property type="match status" value="1"/>
</dbReference>
<feature type="domain" description="Extradiol ring-cleavage dioxygenase LigAB LigA subunit" evidence="2">
    <location>
        <begin position="27"/>
        <end position="113"/>
    </location>
</feature>
<proteinExistence type="predicted"/>
<dbReference type="GO" id="GO:0008198">
    <property type="term" value="F:ferrous iron binding"/>
    <property type="evidence" value="ECO:0007669"/>
    <property type="project" value="InterPro"/>
</dbReference>
<accession>A0A160P8U8</accession>
<dbReference type="Proteomes" id="UP000217676">
    <property type="component" value="Chromosome"/>
</dbReference>